<organism evidence="1 2">
    <name type="scientific">Anthostomella pinea</name>
    <dbReference type="NCBI Taxonomy" id="933095"/>
    <lineage>
        <taxon>Eukaryota</taxon>
        <taxon>Fungi</taxon>
        <taxon>Dikarya</taxon>
        <taxon>Ascomycota</taxon>
        <taxon>Pezizomycotina</taxon>
        <taxon>Sordariomycetes</taxon>
        <taxon>Xylariomycetidae</taxon>
        <taxon>Xylariales</taxon>
        <taxon>Xylariaceae</taxon>
        <taxon>Anthostomella</taxon>
    </lineage>
</organism>
<dbReference type="EMBL" id="CAUWAG010000003">
    <property type="protein sequence ID" value="CAJ2499905.1"/>
    <property type="molecule type" value="Genomic_DNA"/>
</dbReference>
<name>A0AAI8YCN9_9PEZI</name>
<proteinExistence type="predicted"/>
<gene>
    <name evidence="1" type="ORF">KHLLAP_LOCUS373</name>
</gene>
<sequence>MPGKHRMRNHICPQAFNPRIQRRNQSITTTARSFQDDQRIRIISQVAQSPLAHVLQDGQKLYDRLDLQLVGLSKLQRLGSNGIDGRKAWYYITATKIIRDHSYHADILLLAVIEMLECKAGVAGLVLKSLTKYRQKQHFRHRRLPVPEWGSAPMEDSFKLTRNAHRGKMARSTKDWKLLISAKTQSQHAANRTITGFRPYVDTPYFGAARQDTLIFEATGGILHFLAEIVAVKGKTLTENIKRQYGSPMS</sequence>
<accession>A0AAI8YCN9</accession>
<reference evidence="1" key="1">
    <citation type="submission" date="2023-10" db="EMBL/GenBank/DDBJ databases">
        <authorList>
            <person name="Hackl T."/>
        </authorList>
    </citation>
    <scope>NUCLEOTIDE SEQUENCE</scope>
</reference>
<protein>
    <submittedName>
        <fullName evidence="1">Uu.00g027580.m01.CDS01</fullName>
    </submittedName>
</protein>
<keyword evidence="2" id="KW-1185">Reference proteome</keyword>
<evidence type="ECO:0000313" key="1">
    <source>
        <dbReference type="EMBL" id="CAJ2499905.1"/>
    </source>
</evidence>
<comment type="caution">
    <text evidence="1">The sequence shown here is derived from an EMBL/GenBank/DDBJ whole genome shotgun (WGS) entry which is preliminary data.</text>
</comment>
<dbReference type="Proteomes" id="UP001295740">
    <property type="component" value="Unassembled WGS sequence"/>
</dbReference>
<evidence type="ECO:0000313" key="2">
    <source>
        <dbReference type="Proteomes" id="UP001295740"/>
    </source>
</evidence>
<dbReference type="AlphaFoldDB" id="A0AAI8YCN9"/>